<evidence type="ECO:0000313" key="2">
    <source>
        <dbReference type="Proteomes" id="UP000829447"/>
    </source>
</evidence>
<sequence length="611" mass="71337">MEKRRVRFAPVQTNRLQKGQSHHPYLKQYLPFKRVYKHQTFTKADSGSSSRQFHHPSWRRREHDILPHKPDIKQEPYMCLESASSDREIHHPGSRRRENDIHKPDIKQEPYMCLESASSDREIRHPGSRRRENDIHKPDIKQEPSTCMGDNFDLKTHILKMIITDLQTPKLVEEDGFHHFMTALKPSTDAALSASAIRQELVNMYDISKRNVKKAVINAKDPVLSAELWISSKEESYLTVTCHFIDEKWEMKSYTLDTAQLLGEHTPENVHQQLWRISTEWEIMEKIQVVVVNVDGMKKANRNPNWTYIPCFSHTLNKVIQEVMQSPDWRYLLKKCRHIVQFFHQKNEASWRHQLAQSSCVDWLSTLNMVKNICEQWPSFSQVSNYKHADHLWLNENERMLLKNMKKALTVVKDVTEMIGTCGYVSVSNIIPLLDKLQSSLQRLIQQENKVALRLSERCKHHFGNINQNVWFTVSTALDPRFKSSVLKTDGGEKVKTKIKEEMCKQASGATSNGYYRNLLGEMDYEDSILQYATEGDISTTQNLLQYWAATNKSKDLAMIAHKYLSVISTAIPIEQMMHEDKSQIIFNRRKCLELKDINMMLFLNGNQQKI</sequence>
<name>A0ACC5WZN2_PANGG</name>
<gene>
    <name evidence="1" type="ORF">PGIGA_G00039930</name>
</gene>
<keyword evidence="2" id="KW-1185">Reference proteome</keyword>
<dbReference type="Proteomes" id="UP000829447">
    <property type="component" value="Linkage Group LG12"/>
</dbReference>
<dbReference type="EMBL" id="CM040465">
    <property type="protein sequence ID" value="MCI4384548.1"/>
    <property type="molecule type" value="Genomic_DNA"/>
</dbReference>
<proteinExistence type="predicted"/>
<accession>A0ACC5WZN2</accession>
<organism evidence="1 2">
    <name type="scientific">Pangasianodon gigas</name>
    <name type="common">Mekong giant catfish</name>
    <name type="synonym">Pangasius gigas</name>
    <dbReference type="NCBI Taxonomy" id="30993"/>
    <lineage>
        <taxon>Eukaryota</taxon>
        <taxon>Metazoa</taxon>
        <taxon>Chordata</taxon>
        <taxon>Craniata</taxon>
        <taxon>Vertebrata</taxon>
        <taxon>Euteleostomi</taxon>
        <taxon>Actinopterygii</taxon>
        <taxon>Neopterygii</taxon>
        <taxon>Teleostei</taxon>
        <taxon>Ostariophysi</taxon>
        <taxon>Siluriformes</taxon>
        <taxon>Pangasiidae</taxon>
        <taxon>Pangasianodon</taxon>
    </lineage>
</organism>
<comment type="caution">
    <text evidence="1">The sequence shown here is derived from an EMBL/GenBank/DDBJ whole genome shotgun (WGS) entry which is preliminary data.</text>
</comment>
<protein>
    <submittedName>
        <fullName evidence="1">Uncharacterized protein</fullName>
    </submittedName>
</protein>
<evidence type="ECO:0000313" key="1">
    <source>
        <dbReference type="EMBL" id="MCI4384548.1"/>
    </source>
</evidence>
<reference evidence="1 2" key="1">
    <citation type="journal article" date="2022" name="bioRxiv">
        <title>An ancient truncated duplication of the anti-Mullerian hormone receptor type 2 gene is a potential conserved master sex determinant in the Pangasiidae catfish family.</title>
        <authorList>
            <person name="Wen M."/>
            <person name="Pan Q."/>
            <person name="Jouanno E."/>
            <person name="Montfort J."/>
            <person name="Zahm M."/>
            <person name="Cabau C."/>
            <person name="Klopp C."/>
            <person name="Iampietro C."/>
            <person name="Roques C."/>
            <person name="Bouchez O."/>
            <person name="Castinel A."/>
            <person name="Donnadieu C."/>
            <person name="Parrinello H."/>
            <person name="Poncet C."/>
            <person name="Belmonte E."/>
            <person name="Gautier V."/>
            <person name="Avarre J.-C."/>
            <person name="Dugue R."/>
            <person name="Gustiano R."/>
            <person name="Ha T.T.T."/>
            <person name="Campet M."/>
            <person name="Sriphairoj K."/>
            <person name="Ribolli J."/>
            <person name="de Almeida F.L."/>
            <person name="Desvignes T."/>
            <person name="Postlethwait J.H."/>
            <person name="Bucao C.F."/>
            <person name="Robinson-Rechavi M."/>
            <person name="Bobe J."/>
            <person name="Herpin A."/>
            <person name="Guiguen Y."/>
        </authorList>
    </citation>
    <scope>NUCLEOTIDE SEQUENCE [LARGE SCALE GENOMIC DNA]</scope>
    <source>
        <strain evidence="1">YG-Dec2019</strain>
    </source>
</reference>